<dbReference type="RefSeq" id="WP_070323740.1">
    <property type="nucleotide sequence ID" value="NZ_CP015164.1"/>
</dbReference>
<dbReference type="KEGG" id="aasc:A4S02_10570"/>
<evidence type="ECO:0000313" key="2">
    <source>
        <dbReference type="Proteomes" id="UP000175973"/>
    </source>
</evidence>
<protein>
    <submittedName>
        <fullName evidence="1">Uncharacterized protein</fullName>
    </submittedName>
</protein>
<gene>
    <name evidence="1" type="ORF">A4S02_10570</name>
</gene>
<organism evidence="1 2">
    <name type="scientific">Acetobacter ascendens</name>
    <dbReference type="NCBI Taxonomy" id="481146"/>
    <lineage>
        <taxon>Bacteria</taxon>
        <taxon>Pseudomonadati</taxon>
        <taxon>Pseudomonadota</taxon>
        <taxon>Alphaproteobacteria</taxon>
        <taxon>Acetobacterales</taxon>
        <taxon>Acetobacteraceae</taxon>
        <taxon>Acetobacter</taxon>
    </lineage>
</organism>
<sequence>MDDKSMWRTVIAAVAITTVGSLYFYNQYKNEHASSLGRPQNEQVAPQTEGRPLVFSGNVLPFTIIEAVRNYTNPSVPDAQISVMIEDGGRMEDWAATAAYLARLAAKNGAVTGKVRIFLNNPWGDRSPTEYKNLADAYFDLQPEGERVGSGFDVFPATEIAPWPLMVYDEYVNELAEAIPTGLSDDALERLNKKHEEAARKFVVNRYHLPSSWQYQSKSTYMLSQDSIDGKRIGITAIENKNDVNNAEACLQSDNGTDLVRGCIRSGDFSYILPDEKRRPPINFNARNLIVSDISPSDSCESFIKFIDMHKNLSPADTSHNNVFLGTLMFSAHIDADTIGNDYPRLLIGFLAQCHANPKLDITSAMRLAAEKAGMSIKD</sequence>
<reference evidence="2" key="1">
    <citation type="submission" date="2016-04" db="EMBL/GenBank/DDBJ databases">
        <authorList>
            <person name="Jeon C.O."/>
            <person name="Cho G.Y."/>
            <person name="Jeong H.I."/>
            <person name="Kim K.H."/>
        </authorList>
    </citation>
    <scope>NUCLEOTIDE SEQUENCE [LARGE SCALE GENOMIC DNA]</scope>
    <source>
        <strain evidence="2">LMG 1590</strain>
    </source>
</reference>
<accession>A0A1D8QXV8</accession>
<keyword evidence="2" id="KW-1185">Reference proteome</keyword>
<proteinExistence type="predicted"/>
<dbReference type="EMBL" id="CP015164">
    <property type="protein sequence ID" value="AOW47134.1"/>
    <property type="molecule type" value="Genomic_DNA"/>
</dbReference>
<dbReference type="Proteomes" id="UP000175973">
    <property type="component" value="Chromosome"/>
</dbReference>
<dbReference type="AlphaFoldDB" id="A0A1D8QXV8"/>
<name>A0A1D8QXV8_9PROT</name>
<evidence type="ECO:0000313" key="1">
    <source>
        <dbReference type="EMBL" id="AOW47134.1"/>
    </source>
</evidence>